<comment type="caution">
    <text evidence="2">The sequence shown here is derived from an EMBL/GenBank/DDBJ whole genome shotgun (WGS) entry which is preliminary data.</text>
</comment>
<dbReference type="RefSeq" id="WP_169296088.1">
    <property type="nucleotide sequence ID" value="NZ_JABBNI010000004.1"/>
</dbReference>
<proteinExistence type="predicted"/>
<dbReference type="InterPro" id="IPR054601">
    <property type="entry name" value="C2185-like_N"/>
</dbReference>
<accession>A0A7Y0HLS3</accession>
<dbReference type="Proteomes" id="UP000537131">
    <property type="component" value="Unassembled WGS sequence"/>
</dbReference>
<keyword evidence="3" id="KW-1185">Reference proteome</keyword>
<dbReference type="Gene3D" id="3.40.50.150">
    <property type="entry name" value="Vaccinia Virus protein VP39"/>
    <property type="match status" value="1"/>
</dbReference>
<dbReference type="Gene3D" id="3.40.50.720">
    <property type="entry name" value="NAD(P)-binding Rossmann-like Domain"/>
    <property type="match status" value="1"/>
</dbReference>
<sequence>MKKVILFGLGSVYHKVKDNIDFSKAQIVSVCDSKSENGGKFDGYDLISLNEILKIEYDFVIISSSFYNEIEEVLKTLGVSEEKLISYCNYERKFYEFFLGDIKYNRYLSLINEDYPVKNFKILNSGSNPEDSVEFFSYYEASCFWMADKINNMGNNKKILDLGNKKLANAILSLNNNITSIVLKDCDDQISKVKYLIQDVKDKLPFENGQFDVFSSLVSIHLLGFGRYGDEVNPYTLINFIQEINRVMKNKGDLIISTMYGKKSLLFDCGWIFDIDTIKLLFEGWELIDYLIDNHAGGYIKEYEKRYTKDLNIDKYENGEYKIIFLHFRRGYTD</sequence>
<evidence type="ECO:0000259" key="1">
    <source>
        <dbReference type="Pfam" id="PF22674"/>
    </source>
</evidence>
<dbReference type="SUPFAM" id="SSF53335">
    <property type="entry name" value="S-adenosyl-L-methionine-dependent methyltransferases"/>
    <property type="match status" value="1"/>
</dbReference>
<feature type="domain" description="C2185-like N-terminal" evidence="1">
    <location>
        <begin position="2"/>
        <end position="85"/>
    </location>
</feature>
<reference evidence="2 3" key="1">
    <citation type="submission" date="2020-06" db="EMBL/GenBank/DDBJ databases">
        <title>Complete Genome Sequence of Clostridium muelleri sp. nov. P21T, an Acid-Alcohol Producing Acetogen Isolated from Old Hay.</title>
        <authorList>
            <person name="Duncan K.E."/>
            <person name="Tanner R.S."/>
        </authorList>
    </citation>
    <scope>NUCLEOTIDE SEQUENCE [LARGE SCALE GENOMIC DNA]</scope>
    <source>
        <strain evidence="2 3">P21</strain>
    </source>
</reference>
<dbReference type="AlphaFoldDB" id="A0A7Y0HLS3"/>
<dbReference type="EMBL" id="JABBNI010000004">
    <property type="protein sequence ID" value="NMM61485.1"/>
    <property type="molecule type" value="Genomic_DNA"/>
</dbReference>
<dbReference type="Pfam" id="PF22674">
    <property type="entry name" value="C2185-like_N"/>
    <property type="match status" value="1"/>
</dbReference>
<name>A0A7Y0HLS3_9CLOT</name>
<dbReference type="InterPro" id="IPR029063">
    <property type="entry name" value="SAM-dependent_MTases_sf"/>
</dbReference>
<dbReference type="Pfam" id="PF03269">
    <property type="entry name" value="DUF268"/>
    <property type="match status" value="1"/>
</dbReference>
<organism evidence="2 3">
    <name type="scientific">Clostridium muellerianum</name>
    <dbReference type="NCBI Taxonomy" id="2716538"/>
    <lineage>
        <taxon>Bacteria</taxon>
        <taxon>Bacillati</taxon>
        <taxon>Bacillota</taxon>
        <taxon>Clostridia</taxon>
        <taxon>Eubacteriales</taxon>
        <taxon>Clostridiaceae</taxon>
        <taxon>Clostridium</taxon>
    </lineage>
</organism>
<gene>
    <name evidence="2" type="ORF">HBE96_01955</name>
</gene>
<evidence type="ECO:0000313" key="3">
    <source>
        <dbReference type="Proteomes" id="UP000537131"/>
    </source>
</evidence>
<dbReference type="InterPro" id="IPR004951">
    <property type="entry name" value="DUF268_CAE_spp"/>
</dbReference>
<evidence type="ECO:0000313" key="2">
    <source>
        <dbReference type="EMBL" id="NMM61485.1"/>
    </source>
</evidence>
<protein>
    <submittedName>
        <fullName evidence="2">DUF268 domain-containing protein</fullName>
    </submittedName>
</protein>